<feature type="region of interest" description="Disordered" evidence="1">
    <location>
        <begin position="21"/>
        <end position="55"/>
    </location>
</feature>
<proteinExistence type="predicted"/>
<evidence type="ECO:0000313" key="2">
    <source>
        <dbReference type="EMBL" id="GFQ67470.1"/>
    </source>
</evidence>
<protein>
    <submittedName>
        <fullName evidence="2">Uncharacterized protein</fullName>
    </submittedName>
</protein>
<dbReference type="Proteomes" id="UP000887116">
    <property type="component" value="Unassembled WGS sequence"/>
</dbReference>
<name>A0A8X6HYA3_TRICU</name>
<comment type="caution">
    <text evidence="2">The sequence shown here is derived from an EMBL/GenBank/DDBJ whole genome shotgun (WGS) entry which is preliminary data.</text>
</comment>
<gene>
    <name evidence="2" type="ORF">TNCT_459421</name>
</gene>
<reference evidence="2" key="1">
    <citation type="submission" date="2020-07" db="EMBL/GenBank/DDBJ databases">
        <title>Multicomponent nature underlies the extraordinary mechanical properties of spider dragline silk.</title>
        <authorList>
            <person name="Kono N."/>
            <person name="Nakamura H."/>
            <person name="Mori M."/>
            <person name="Yoshida Y."/>
            <person name="Ohtoshi R."/>
            <person name="Malay A.D."/>
            <person name="Moran D.A.P."/>
            <person name="Tomita M."/>
            <person name="Numata K."/>
            <person name="Arakawa K."/>
        </authorList>
    </citation>
    <scope>NUCLEOTIDE SEQUENCE</scope>
</reference>
<keyword evidence="3" id="KW-1185">Reference proteome</keyword>
<organism evidence="2 3">
    <name type="scientific">Trichonephila clavata</name>
    <name type="common">Joro spider</name>
    <name type="synonym">Nephila clavata</name>
    <dbReference type="NCBI Taxonomy" id="2740835"/>
    <lineage>
        <taxon>Eukaryota</taxon>
        <taxon>Metazoa</taxon>
        <taxon>Ecdysozoa</taxon>
        <taxon>Arthropoda</taxon>
        <taxon>Chelicerata</taxon>
        <taxon>Arachnida</taxon>
        <taxon>Araneae</taxon>
        <taxon>Araneomorphae</taxon>
        <taxon>Entelegynae</taxon>
        <taxon>Araneoidea</taxon>
        <taxon>Nephilidae</taxon>
        <taxon>Trichonephila</taxon>
    </lineage>
</organism>
<dbReference type="EMBL" id="BMAO01020455">
    <property type="protein sequence ID" value="GFQ67470.1"/>
    <property type="molecule type" value="Genomic_DNA"/>
</dbReference>
<accession>A0A8X6HYA3</accession>
<dbReference type="AlphaFoldDB" id="A0A8X6HYA3"/>
<sequence>MQWGLTSVVPDPGLTRCPRVPGVVPVPGGQPRAAPHQHDGKHPPSLSAEGAASQHLHLSHTRLALSKDSLVPLHPRPI</sequence>
<dbReference type="OrthoDB" id="6429907at2759"/>
<evidence type="ECO:0000313" key="3">
    <source>
        <dbReference type="Proteomes" id="UP000887116"/>
    </source>
</evidence>
<evidence type="ECO:0000256" key="1">
    <source>
        <dbReference type="SAM" id="MobiDB-lite"/>
    </source>
</evidence>
<feature type="compositionally biased region" description="Low complexity" evidence="1">
    <location>
        <begin position="21"/>
        <end position="34"/>
    </location>
</feature>